<accession>A0A2V3ZVQ8</accession>
<dbReference type="GO" id="GO:0046872">
    <property type="term" value="F:metal ion binding"/>
    <property type="evidence" value="ECO:0007669"/>
    <property type="project" value="UniProtKB-UniRule"/>
</dbReference>
<comment type="similarity">
    <text evidence="1 5">Belongs to the GTP cyclohydrolase I type 2/NIF3 family.</text>
</comment>
<protein>
    <recommendedName>
        <fullName evidence="3 5">GTP cyclohydrolase 1 type 2 homolog</fullName>
    </recommendedName>
</protein>
<feature type="binding site" evidence="6">
    <location>
        <position position="331"/>
    </location>
    <ligand>
        <name>a divalent metal cation</name>
        <dbReference type="ChEBI" id="CHEBI:60240"/>
        <label>1</label>
    </ligand>
</feature>
<dbReference type="Proteomes" id="UP000248079">
    <property type="component" value="Unassembled WGS sequence"/>
</dbReference>
<dbReference type="Gene3D" id="3.30.70.120">
    <property type="match status" value="1"/>
</dbReference>
<dbReference type="EMBL" id="QFLI01000006">
    <property type="protein sequence ID" value="PXX99034.1"/>
    <property type="molecule type" value="Genomic_DNA"/>
</dbReference>
<evidence type="ECO:0000256" key="6">
    <source>
        <dbReference type="PIRSR" id="PIRSR602678-1"/>
    </source>
</evidence>
<dbReference type="PANTHER" id="PTHR13799">
    <property type="entry name" value="NGG1 INTERACTING FACTOR 3"/>
    <property type="match status" value="1"/>
</dbReference>
<dbReference type="SUPFAM" id="SSF102705">
    <property type="entry name" value="NIF3 (NGG1p interacting factor 3)-like"/>
    <property type="match status" value="1"/>
</dbReference>
<dbReference type="GO" id="GO:0005737">
    <property type="term" value="C:cytoplasm"/>
    <property type="evidence" value="ECO:0007669"/>
    <property type="project" value="TreeGrafter"/>
</dbReference>
<dbReference type="InterPro" id="IPR015867">
    <property type="entry name" value="N-reg_PII/ATP_PRibTrfase_C"/>
</dbReference>
<name>A0A2V3ZVQ8_9BACT</name>
<evidence type="ECO:0000313" key="8">
    <source>
        <dbReference type="Proteomes" id="UP000248079"/>
    </source>
</evidence>
<evidence type="ECO:0000256" key="5">
    <source>
        <dbReference type="PIRNR" id="PIRNR037489"/>
    </source>
</evidence>
<dbReference type="RefSeq" id="WP_110361429.1">
    <property type="nucleotide sequence ID" value="NZ_QFLI01000006.1"/>
</dbReference>
<reference evidence="7 8" key="1">
    <citation type="submission" date="2018-05" db="EMBL/GenBank/DDBJ databases">
        <title>Marinifilum breve JC075T sp. nov., a marine bacterium isolated from Yongle Blue Hole in the South China Sea.</title>
        <authorList>
            <person name="Fu T."/>
        </authorList>
    </citation>
    <scope>NUCLEOTIDE SEQUENCE [LARGE SCALE GENOMIC DNA]</scope>
    <source>
        <strain evidence="7 8">JC075</strain>
    </source>
</reference>
<feature type="binding site" evidence="6">
    <location>
        <position position="64"/>
    </location>
    <ligand>
        <name>a divalent metal cation</name>
        <dbReference type="ChEBI" id="CHEBI:60240"/>
        <label>2</label>
    </ligand>
</feature>
<dbReference type="Pfam" id="PF01784">
    <property type="entry name" value="DUF34_NIF3"/>
    <property type="match status" value="1"/>
</dbReference>
<dbReference type="InterPro" id="IPR036069">
    <property type="entry name" value="DUF34/NIF3_sf"/>
</dbReference>
<dbReference type="OrthoDB" id="9792792at2"/>
<keyword evidence="4 5" id="KW-0479">Metal-binding</keyword>
<dbReference type="InterPro" id="IPR017221">
    <property type="entry name" value="DUF34/NIF3_bac"/>
</dbReference>
<evidence type="ECO:0000256" key="3">
    <source>
        <dbReference type="ARBA" id="ARBA00022112"/>
    </source>
</evidence>
<dbReference type="FunFam" id="3.30.70.120:FF:000006">
    <property type="entry name" value="GTP cyclohydrolase 1 type 2 homolog"/>
    <property type="match status" value="1"/>
</dbReference>
<gene>
    <name evidence="7" type="ORF">DF185_14220</name>
</gene>
<evidence type="ECO:0000256" key="4">
    <source>
        <dbReference type="ARBA" id="ARBA00022723"/>
    </source>
</evidence>
<dbReference type="FunFam" id="3.40.1390.30:FF:000001">
    <property type="entry name" value="GTP cyclohydrolase 1 type 2"/>
    <property type="match status" value="1"/>
</dbReference>
<feature type="binding site" evidence="6">
    <location>
        <position position="103"/>
    </location>
    <ligand>
        <name>a divalent metal cation</name>
        <dbReference type="ChEBI" id="CHEBI:60240"/>
        <label>1</label>
    </ligand>
</feature>
<dbReference type="PANTHER" id="PTHR13799:SF14">
    <property type="entry name" value="GTP CYCLOHYDROLASE 1 TYPE 2 HOMOLOG"/>
    <property type="match status" value="1"/>
</dbReference>
<keyword evidence="8" id="KW-1185">Reference proteome</keyword>
<proteinExistence type="inferred from homology"/>
<dbReference type="PIRSF" id="PIRSF037489">
    <property type="entry name" value="UCP037489_NIF3_YqfO"/>
    <property type="match status" value="1"/>
</dbReference>
<evidence type="ECO:0000313" key="7">
    <source>
        <dbReference type="EMBL" id="PXX99034.1"/>
    </source>
</evidence>
<evidence type="ECO:0000256" key="2">
    <source>
        <dbReference type="ARBA" id="ARBA00011643"/>
    </source>
</evidence>
<dbReference type="NCBIfam" id="TIGR00486">
    <property type="entry name" value="YbgI_SA1388"/>
    <property type="match status" value="1"/>
</dbReference>
<comment type="caution">
    <text evidence="7">The sequence shown here is derived from an EMBL/GenBank/DDBJ whole genome shotgun (WGS) entry which is preliminary data.</text>
</comment>
<comment type="subunit">
    <text evidence="2">Homohexamer.</text>
</comment>
<feature type="binding site" evidence="6">
    <location>
        <position position="327"/>
    </location>
    <ligand>
        <name>a divalent metal cation</name>
        <dbReference type="ChEBI" id="CHEBI:60240"/>
        <label>1</label>
    </ligand>
</feature>
<feature type="binding site" evidence="6">
    <location>
        <position position="65"/>
    </location>
    <ligand>
        <name>a divalent metal cation</name>
        <dbReference type="ChEBI" id="CHEBI:60240"/>
        <label>1</label>
    </ligand>
</feature>
<organism evidence="7 8">
    <name type="scientific">Marinifilum breve</name>
    <dbReference type="NCBI Taxonomy" id="2184082"/>
    <lineage>
        <taxon>Bacteria</taxon>
        <taxon>Pseudomonadati</taxon>
        <taxon>Bacteroidota</taxon>
        <taxon>Bacteroidia</taxon>
        <taxon>Marinilabiliales</taxon>
        <taxon>Marinifilaceae</taxon>
    </lineage>
</organism>
<evidence type="ECO:0000256" key="1">
    <source>
        <dbReference type="ARBA" id="ARBA00006964"/>
    </source>
</evidence>
<dbReference type="Gene3D" id="3.40.1390.30">
    <property type="entry name" value="NIF3 (NGG1p interacting factor 3)-like"/>
    <property type="match status" value="1"/>
</dbReference>
<dbReference type="InterPro" id="IPR002678">
    <property type="entry name" value="DUF34/NIF3"/>
</dbReference>
<dbReference type="AlphaFoldDB" id="A0A2V3ZVQ8"/>
<sequence length="364" mass="40531">MKVRDIISSIEEVAPLSYQESYDNAGLIVGEYNQEVSGILICLDVIETVIEEAIQKGANLIIAHHPIVFKGLKRFNGTNYVERTVMMAIKNNIAIYSAHTNIDSVRGGVSERICDLIGLQNKKVLSPVGEDLKKLVTFVPNDHAQKVREALFNAGAGSIGNYDSCSFNVEGEGTFRGGEETNPYVGEKGKLNFEKEVRIETIFPKHLKGKVVGAMLNAHPYEEVAYDIYSLDNNNPQVGLGMIGELEGEENTIEFLKRIKEIFGCGCIRYTNINKEKIKKVAVCGGSGSFLLRNAISAKADIFVTGDFKYHEFFDAEDKLIIADIGHYESEQFTRDIFYEIVTKKLPNFAVHISEINSNPINYL</sequence>